<reference evidence="1 2" key="1">
    <citation type="journal article" date="2019" name="Sci. Rep.">
        <title>Orb-weaving spider Araneus ventricosus genome elucidates the spidroin gene catalogue.</title>
        <authorList>
            <person name="Kono N."/>
            <person name="Nakamura H."/>
            <person name="Ohtoshi R."/>
            <person name="Moran D.A.P."/>
            <person name="Shinohara A."/>
            <person name="Yoshida Y."/>
            <person name="Fujiwara M."/>
            <person name="Mori M."/>
            <person name="Tomita M."/>
            <person name="Arakawa K."/>
        </authorList>
    </citation>
    <scope>NUCLEOTIDE SEQUENCE [LARGE SCALE GENOMIC DNA]</scope>
</reference>
<dbReference type="Proteomes" id="UP000499080">
    <property type="component" value="Unassembled WGS sequence"/>
</dbReference>
<accession>A0A4Y2D9V6</accession>
<evidence type="ECO:0000313" key="1">
    <source>
        <dbReference type="EMBL" id="GBM13461.1"/>
    </source>
</evidence>
<gene>
    <name evidence="1" type="ORF">AVEN_257654_1</name>
</gene>
<evidence type="ECO:0000313" key="2">
    <source>
        <dbReference type="Proteomes" id="UP000499080"/>
    </source>
</evidence>
<dbReference type="OrthoDB" id="6771835at2759"/>
<name>A0A4Y2D9V6_ARAVE</name>
<protein>
    <submittedName>
        <fullName evidence="1">Uncharacterized protein</fullName>
    </submittedName>
</protein>
<dbReference type="AlphaFoldDB" id="A0A4Y2D9V6"/>
<dbReference type="EMBL" id="BGPR01242156">
    <property type="protein sequence ID" value="GBM13461.1"/>
    <property type="molecule type" value="Genomic_DNA"/>
</dbReference>
<comment type="caution">
    <text evidence="1">The sequence shown here is derived from an EMBL/GenBank/DDBJ whole genome shotgun (WGS) entry which is preliminary data.</text>
</comment>
<dbReference type="PANTHER" id="PTHR46409:SF1">
    <property type="entry name" value="HTH PSQ-TYPE DOMAIN-CONTAINING PROTEIN"/>
    <property type="match status" value="1"/>
</dbReference>
<organism evidence="1 2">
    <name type="scientific">Araneus ventricosus</name>
    <name type="common">Orbweaver spider</name>
    <name type="synonym">Epeira ventricosa</name>
    <dbReference type="NCBI Taxonomy" id="182803"/>
    <lineage>
        <taxon>Eukaryota</taxon>
        <taxon>Metazoa</taxon>
        <taxon>Ecdysozoa</taxon>
        <taxon>Arthropoda</taxon>
        <taxon>Chelicerata</taxon>
        <taxon>Arachnida</taxon>
        <taxon>Araneae</taxon>
        <taxon>Araneomorphae</taxon>
        <taxon>Entelegynae</taxon>
        <taxon>Araneoidea</taxon>
        <taxon>Araneidae</taxon>
        <taxon>Araneus</taxon>
    </lineage>
</organism>
<proteinExistence type="predicted"/>
<keyword evidence="2" id="KW-1185">Reference proteome</keyword>
<sequence>MPVCFHIKKSKYFTNGPEHVFEVIKSSRFLRENLLKVIDPVIQRNALLSHPANLVLSVIGDKRDHIRELGFRIIIKARSLASKRRSIRNFQPPKINFLTTDYIEMIHWNTVTLSTPPLLRRFTNQEIWFKVQSTAESNFDKFPCHTQAVER</sequence>
<dbReference type="PANTHER" id="PTHR46409">
    <property type="entry name" value="HTH PSQ-TYPE DOMAIN-CONTAINING PROTEIN"/>
    <property type="match status" value="1"/>
</dbReference>